<feature type="domain" description="DinB-like" evidence="1">
    <location>
        <begin position="5"/>
        <end position="142"/>
    </location>
</feature>
<keyword evidence="3" id="KW-1185">Reference proteome</keyword>
<proteinExistence type="predicted"/>
<evidence type="ECO:0000259" key="1">
    <source>
        <dbReference type="Pfam" id="PF12867"/>
    </source>
</evidence>
<organism evidence="2 3">
    <name type="scientific">Cohnella suwonensis</name>
    <dbReference type="NCBI Taxonomy" id="696072"/>
    <lineage>
        <taxon>Bacteria</taxon>
        <taxon>Bacillati</taxon>
        <taxon>Bacillota</taxon>
        <taxon>Bacilli</taxon>
        <taxon>Bacillales</taxon>
        <taxon>Paenibacillaceae</taxon>
        <taxon>Cohnella</taxon>
    </lineage>
</organism>
<dbReference type="Proteomes" id="UP001596105">
    <property type="component" value="Unassembled WGS sequence"/>
</dbReference>
<dbReference type="EMBL" id="JBHSMH010000004">
    <property type="protein sequence ID" value="MFC5467463.1"/>
    <property type="molecule type" value="Genomic_DNA"/>
</dbReference>
<dbReference type="SUPFAM" id="SSF109854">
    <property type="entry name" value="DinB/YfiT-like putative metalloenzymes"/>
    <property type="match status" value="1"/>
</dbReference>
<sequence length="146" mass="16935">MLERLDRYIAEVPPLVRAIPEASFSERRRPDKWSGKEILGHLCDSALTNTQRYVRAQYEPLPYRVLKCAQDDWVALMRYRDAPAAEVLALWEALNRQISRILANVPDERWLTPCDNGGEHPVTLAWLAEDYVAHMEHHLGQIFGER</sequence>
<dbReference type="Gene3D" id="1.20.120.450">
    <property type="entry name" value="dinb family like domain"/>
    <property type="match status" value="1"/>
</dbReference>
<evidence type="ECO:0000313" key="3">
    <source>
        <dbReference type="Proteomes" id="UP001596105"/>
    </source>
</evidence>
<gene>
    <name evidence="2" type="ORF">ACFPPD_01955</name>
</gene>
<dbReference type="RefSeq" id="WP_209747167.1">
    <property type="nucleotide sequence ID" value="NZ_JBHSMH010000004.1"/>
</dbReference>
<reference evidence="3" key="1">
    <citation type="journal article" date="2019" name="Int. J. Syst. Evol. Microbiol.">
        <title>The Global Catalogue of Microorganisms (GCM) 10K type strain sequencing project: providing services to taxonomists for standard genome sequencing and annotation.</title>
        <authorList>
            <consortium name="The Broad Institute Genomics Platform"/>
            <consortium name="The Broad Institute Genome Sequencing Center for Infectious Disease"/>
            <person name="Wu L."/>
            <person name="Ma J."/>
        </authorList>
    </citation>
    <scope>NUCLEOTIDE SEQUENCE [LARGE SCALE GENOMIC DNA]</scope>
    <source>
        <strain evidence="3">CCUG 57113</strain>
    </source>
</reference>
<evidence type="ECO:0000313" key="2">
    <source>
        <dbReference type="EMBL" id="MFC5467463.1"/>
    </source>
</evidence>
<protein>
    <submittedName>
        <fullName evidence="2">DinB family protein</fullName>
    </submittedName>
</protein>
<dbReference type="InterPro" id="IPR034660">
    <property type="entry name" value="DinB/YfiT-like"/>
</dbReference>
<dbReference type="Pfam" id="PF12867">
    <property type="entry name" value="DinB_2"/>
    <property type="match status" value="1"/>
</dbReference>
<dbReference type="InterPro" id="IPR024775">
    <property type="entry name" value="DinB-like"/>
</dbReference>
<comment type="caution">
    <text evidence="2">The sequence shown here is derived from an EMBL/GenBank/DDBJ whole genome shotgun (WGS) entry which is preliminary data.</text>
</comment>
<name>A0ABW0LNZ0_9BACL</name>
<accession>A0ABW0LNZ0</accession>